<dbReference type="InterPro" id="IPR003676">
    <property type="entry name" value="SAUR_fam"/>
</dbReference>
<accession>A0A1R3JAW7</accession>
<dbReference type="PANTHER" id="PTHR31175:SF109">
    <property type="entry name" value="AUXIN-RESPONSIVE PROTEIN SAUR64-LIKE"/>
    <property type="match status" value="1"/>
</dbReference>
<dbReference type="OrthoDB" id="1936278at2759"/>
<evidence type="ECO:0000313" key="5">
    <source>
        <dbReference type="Proteomes" id="UP000187203"/>
    </source>
</evidence>
<sequence length="124" mass="13876">MARKWQKMGDIGRERIGSSKTSKKMAGKGHFVIYTTDKKRFVIPLAYLSNTIFLELLKMSEEEFGLQANGPLTLPCDSLVMNYILSLMKRGLAKDLEKAVLNTVSSCRCSSNITFHLGQQSLSL</sequence>
<reference evidence="5" key="1">
    <citation type="submission" date="2013-09" db="EMBL/GenBank/DDBJ databases">
        <title>Corchorus olitorius genome sequencing.</title>
        <authorList>
            <person name="Alam M."/>
            <person name="Haque M.S."/>
            <person name="Islam M.S."/>
            <person name="Emdad E.M."/>
            <person name="Islam M.M."/>
            <person name="Ahmed B."/>
            <person name="Halim A."/>
            <person name="Hossen Q.M.M."/>
            <person name="Hossain M.Z."/>
            <person name="Ahmed R."/>
            <person name="Khan M.M."/>
            <person name="Islam R."/>
            <person name="Rashid M.M."/>
            <person name="Khan S.A."/>
            <person name="Rahman M.S."/>
            <person name="Alam M."/>
            <person name="Yahiya A.S."/>
            <person name="Khan M.S."/>
            <person name="Azam M.S."/>
            <person name="Haque T."/>
            <person name="Lashkar M.Z.H."/>
            <person name="Akhand A.I."/>
            <person name="Morshed G."/>
            <person name="Roy S."/>
            <person name="Uddin K.S."/>
            <person name="Rabeya T."/>
            <person name="Hossain A.S."/>
            <person name="Chowdhury A."/>
            <person name="Snigdha A.R."/>
            <person name="Mortoza M.S."/>
            <person name="Matin S.A."/>
            <person name="Hoque S.M.E."/>
            <person name="Islam M.K."/>
            <person name="Roy D.K."/>
            <person name="Haider R."/>
            <person name="Moosa M.M."/>
            <person name="Elias S.M."/>
            <person name="Hasan A.M."/>
            <person name="Jahan S."/>
            <person name="Shafiuddin M."/>
            <person name="Mahmood N."/>
            <person name="Shommy N.S."/>
        </authorList>
    </citation>
    <scope>NUCLEOTIDE SEQUENCE [LARGE SCALE GENOMIC DNA]</scope>
    <source>
        <strain evidence="5">cv. O-4</strain>
    </source>
</reference>
<evidence type="ECO:0000256" key="3">
    <source>
        <dbReference type="ARBA" id="ARBA00022604"/>
    </source>
</evidence>
<protein>
    <submittedName>
        <fullName evidence="4">Auxin responsive SAUR protein</fullName>
    </submittedName>
</protein>
<comment type="similarity">
    <text evidence="1">Belongs to the ARG7 family.</text>
</comment>
<proteinExistence type="inferred from homology"/>
<organism evidence="4 5">
    <name type="scientific">Corchorus olitorius</name>
    <dbReference type="NCBI Taxonomy" id="93759"/>
    <lineage>
        <taxon>Eukaryota</taxon>
        <taxon>Viridiplantae</taxon>
        <taxon>Streptophyta</taxon>
        <taxon>Embryophyta</taxon>
        <taxon>Tracheophyta</taxon>
        <taxon>Spermatophyta</taxon>
        <taxon>Magnoliopsida</taxon>
        <taxon>eudicotyledons</taxon>
        <taxon>Gunneridae</taxon>
        <taxon>Pentapetalae</taxon>
        <taxon>rosids</taxon>
        <taxon>malvids</taxon>
        <taxon>Malvales</taxon>
        <taxon>Malvaceae</taxon>
        <taxon>Grewioideae</taxon>
        <taxon>Apeibeae</taxon>
        <taxon>Corchorus</taxon>
    </lineage>
</organism>
<keyword evidence="5" id="KW-1185">Reference proteome</keyword>
<keyword evidence="3" id="KW-0341">Growth regulation</keyword>
<dbReference type="PANTHER" id="PTHR31175">
    <property type="entry name" value="AUXIN-RESPONSIVE FAMILY PROTEIN"/>
    <property type="match status" value="1"/>
</dbReference>
<gene>
    <name evidence="4" type="ORF">COLO4_17971</name>
</gene>
<evidence type="ECO:0000256" key="2">
    <source>
        <dbReference type="ARBA" id="ARBA00022473"/>
    </source>
</evidence>
<comment type="caution">
    <text evidence="4">The sequence shown here is derived from an EMBL/GenBank/DDBJ whole genome shotgun (WGS) entry which is preliminary data.</text>
</comment>
<keyword evidence="2" id="KW-0217">Developmental protein</keyword>
<dbReference type="Pfam" id="PF02519">
    <property type="entry name" value="Auxin_inducible"/>
    <property type="match status" value="1"/>
</dbReference>
<dbReference type="GO" id="GO:0009733">
    <property type="term" value="P:response to auxin"/>
    <property type="evidence" value="ECO:0007669"/>
    <property type="project" value="InterPro"/>
</dbReference>
<evidence type="ECO:0000313" key="4">
    <source>
        <dbReference type="EMBL" id="OMO91981.1"/>
    </source>
</evidence>
<dbReference type="STRING" id="93759.A0A1R3JAW7"/>
<dbReference type="Proteomes" id="UP000187203">
    <property type="component" value="Unassembled WGS sequence"/>
</dbReference>
<dbReference type="EMBL" id="AWUE01016403">
    <property type="protein sequence ID" value="OMO91981.1"/>
    <property type="molecule type" value="Genomic_DNA"/>
</dbReference>
<name>A0A1R3JAW7_9ROSI</name>
<evidence type="ECO:0000256" key="1">
    <source>
        <dbReference type="ARBA" id="ARBA00006974"/>
    </source>
</evidence>
<dbReference type="AlphaFoldDB" id="A0A1R3JAW7"/>